<protein>
    <submittedName>
        <fullName evidence="2">Uncharacterized protein</fullName>
    </submittedName>
</protein>
<organism evidence="2 3">
    <name type="scientific">Streptomyces fumanus</name>
    <dbReference type="NCBI Taxonomy" id="67302"/>
    <lineage>
        <taxon>Bacteria</taxon>
        <taxon>Bacillati</taxon>
        <taxon>Actinomycetota</taxon>
        <taxon>Actinomycetes</taxon>
        <taxon>Kitasatosporales</taxon>
        <taxon>Streptomycetaceae</taxon>
        <taxon>Streptomyces</taxon>
    </lineage>
</organism>
<evidence type="ECO:0000313" key="3">
    <source>
        <dbReference type="Proteomes" id="UP000630718"/>
    </source>
</evidence>
<feature type="region of interest" description="Disordered" evidence="1">
    <location>
        <begin position="1"/>
        <end position="90"/>
    </location>
</feature>
<sequence>MSEQTPSSEERDRYARARSDEEPGAHSGGESQARERVVPGTASATEGYPPQSGTGTGQGDPLAGVVKDDEGEQGADGAEGTSAPTGPVTPEQVRELLEAGDDGSTLVVVEGRAQVVSAADLRTDRYAGALEVVSGEELARQATPGDRSEGQLDALAATLNTMVAKLGA</sequence>
<feature type="compositionally biased region" description="Basic and acidic residues" evidence="1">
    <location>
        <begin position="8"/>
        <end position="24"/>
    </location>
</feature>
<keyword evidence="3" id="KW-1185">Reference proteome</keyword>
<evidence type="ECO:0000313" key="2">
    <source>
        <dbReference type="EMBL" id="GHE92735.1"/>
    </source>
</evidence>
<proteinExistence type="predicted"/>
<reference evidence="2" key="1">
    <citation type="journal article" date="2014" name="Int. J. Syst. Evol. Microbiol.">
        <title>Complete genome sequence of Corynebacterium casei LMG S-19264T (=DSM 44701T), isolated from a smear-ripened cheese.</title>
        <authorList>
            <consortium name="US DOE Joint Genome Institute (JGI-PGF)"/>
            <person name="Walter F."/>
            <person name="Albersmeier A."/>
            <person name="Kalinowski J."/>
            <person name="Ruckert C."/>
        </authorList>
    </citation>
    <scope>NUCLEOTIDE SEQUENCE</scope>
    <source>
        <strain evidence="2">JCM 4477</strain>
    </source>
</reference>
<dbReference type="EMBL" id="BNBI01000003">
    <property type="protein sequence ID" value="GHE92735.1"/>
    <property type="molecule type" value="Genomic_DNA"/>
</dbReference>
<dbReference type="AlphaFoldDB" id="A0A919A8T6"/>
<reference evidence="2" key="2">
    <citation type="submission" date="2020-09" db="EMBL/GenBank/DDBJ databases">
        <authorList>
            <person name="Sun Q."/>
            <person name="Ohkuma M."/>
        </authorList>
    </citation>
    <scope>NUCLEOTIDE SEQUENCE</scope>
    <source>
        <strain evidence="2">JCM 4477</strain>
    </source>
</reference>
<evidence type="ECO:0000256" key="1">
    <source>
        <dbReference type="SAM" id="MobiDB-lite"/>
    </source>
</evidence>
<accession>A0A919A8T6</accession>
<gene>
    <name evidence="2" type="ORF">GCM10018772_15520</name>
</gene>
<dbReference type="Proteomes" id="UP000630718">
    <property type="component" value="Unassembled WGS sequence"/>
</dbReference>
<comment type="caution">
    <text evidence="2">The sequence shown here is derived from an EMBL/GenBank/DDBJ whole genome shotgun (WGS) entry which is preliminary data.</text>
</comment>
<dbReference type="RefSeq" id="WP_229910254.1">
    <property type="nucleotide sequence ID" value="NZ_BNBI01000003.1"/>
</dbReference>
<name>A0A919A8T6_9ACTN</name>